<dbReference type="SMART" id="SM00220">
    <property type="entry name" value="S_TKc"/>
    <property type="match status" value="1"/>
</dbReference>
<dbReference type="PANTHER" id="PTHR48011:SF18">
    <property type="entry name" value="MITOGEN-ACTIVATED PROTEIN KINASE KINASE KINASE 19-RELATED"/>
    <property type="match status" value="1"/>
</dbReference>
<dbReference type="GO" id="GO:0004672">
    <property type="term" value="F:protein kinase activity"/>
    <property type="evidence" value="ECO:0007669"/>
    <property type="project" value="InterPro"/>
</dbReference>
<evidence type="ECO:0000313" key="3">
    <source>
        <dbReference type="Proteomes" id="UP000700596"/>
    </source>
</evidence>
<dbReference type="Proteomes" id="UP000700596">
    <property type="component" value="Unassembled WGS sequence"/>
</dbReference>
<comment type="caution">
    <text evidence="2">The sequence shown here is derived from an EMBL/GenBank/DDBJ whole genome shotgun (WGS) entry which is preliminary data.</text>
</comment>
<evidence type="ECO:0000313" key="2">
    <source>
        <dbReference type="EMBL" id="KAH7139421.1"/>
    </source>
</evidence>
<keyword evidence="3" id="KW-1185">Reference proteome</keyword>
<dbReference type="PANTHER" id="PTHR48011">
    <property type="entry name" value="CCR4-NOT TRANSCRIPTIONAL COMPLEX SUBUNIT CAF120-RELATED"/>
    <property type="match status" value="1"/>
</dbReference>
<reference evidence="2" key="1">
    <citation type="journal article" date="2021" name="Nat. Commun.">
        <title>Genetic determinants of endophytism in the Arabidopsis root mycobiome.</title>
        <authorList>
            <person name="Mesny F."/>
            <person name="Miyauchi S."/>
            <person name="Thiergart T."/>
            <person name="Pickel B."/>
            <person name="Atanasova L."/>
            <person name="Karlsson M."/>
            <person name="Huettel B."/>
            <person name="Barry K.W."/>
            <person name="Haridas S."/>
            <person name="Chen C."/>
            <person name="Bauer D."/>
            <person name="Andreopoulos W."/>
            <person name="Pangilinan J."/>
            <person name="LaButti K."/>
            <person name="Riley R."/>
            <person name="Lipzen A."/>
            <person name="Clum A."/>
            <person name="Drula E."/>
            <person name="Henrissat B."/>
            <person name="Kohler A."/>
            <person name="Grigoriev I.V."/>
            <person name="Martin F.M."/>
            <person name="Hacquard S."/>
        </authorList>
    </citation>
    <scope>NUCLEOTIDE SEQUENCE</scope>
    <source>
        <strain evidence="2">MPI-CAGE-CH-0243</strain>
    </source>
</reference>
<dbReference type="InterPro" id="IPR011009">
    <property type="entry name" value="Kinase-like_dom_sf"/>
</dbReference>
<dbReference type="OrthoDB" id="5979581at2759"/>
<dbReference type="AlphaFoldDB" id="A0A9P9EM11"/>
<dbReference type="InterPro" id="IPR000719">
    <property type="entry name" value="Prot_kinase_dom"/>
</dbReference>
<dbReference type="InterPro" id="IPR008271">
    <property type="entry name" value="Ser/Thr_kinase_AS"/>
</dbReference>
<keyword evidence="2" id="KW-0808">Transferase</keyword>
<dbReference type="GO" id="GO:0005524">
    <property type="term" value="F:ATP binding"/>
    <property type="evidence" value="ECO:0007669"/>
    <property type="project" value="InterPro"/>
</dbReference>
<gene>
    <name evidence="2" type="ORF">B0J11DRAFT_575333</name>
</gene>
<dbReference type="EMBL" id="JAGMWT010000001">
    <property type="protein sequence ID" value="KAH7139421.1"/>
    <property type="molecule type" value="Genomic_DNA"/>
</dbReference>
<name>A0A9P9EM11_9PLEO</name>
<feature type="domain" description="Protein kinase" evidence="1">
    <location>
        <begin position="1"/>
        <end position="307"/>
    </location>
</feature>
<dbReference type="PROSITE" id="PS50011">
    <property type="entry name" value="PROTEIN_KINASE_DOM"/>
    <property type="match status" value="1"/>
</dbReference>
<protein>
    <submittedName>
        <fullName evidence="2">Kinase-like domain-containing protein</fullName>
    </submittedName>
</protein>
<organism evidence="2 3">
    <name type="scientific">Dendryphion nanum</name>
    <dbReference type="NCBI Taxonomy" id="256645"/>
    <lineage>
        <taxon>Eukaryota</taxon>
        <taxon>Fungi</taxon>
        <taxon>Dikarya</taxon>
        <taxon>Ascomycota</taxon>
        <taxon>Pezizomycotina</taxon>
        <taxon>Dothideomycetes</taxon>
        <taxon>Pleosporomycetidae</taxon>
        <taxon>Pleosporales</taxon>
        <taxon>Torulaceae</taxon>
        <taxon>Dendryphion</taxon>
    </lineage>
</organism>
<evidence type="ECO:0000259" key="1">
    <source>
        <dbReference type="PROSITE" id="PS50011"/>
    </source>
</evidence>
<keyword evidence="2" id="KW-0418">Kinase</keyword>
<dbReference type="SUPFAM" id="SSF56112">
    <property type="entry name" value="Protein kinase-like (PK-like)"/>
    <property type="match status" value="1"/>
</dbReference>
<dbReference type="PROSITE" id="PS00108">
    <property type="entry name" value="PROTEIN_KINASE_ST"/>
    <property type="match status" value="1"/>
</dbReference>
<proteinExistence type="predicted"/>
<dbReference type="InterPro" id="IPR052751">
    <property type="entry name" value="Plant_MAPKKK"/>
</dbReference>
<sequence length="334" mass="38481">MGKEFAIGHTLRGQLGHYTLTRRLEECVWTAINNHKQNVIIKSVRHWRLQNERDILRHLQHQTPFLRPIIDEIVEPNDPPGIVLRWLDEDVWAASNKQQLTRREVKFVAKGVLESLKTLHENGYVHTDIKPKNVLINYGTGNNRIKEVQLADLGGSLPLDSKFLKEGEEMGTEVFRSPEAQLQLGLGPPMDIWAFGATVIGLLYGDNFHIFAPTVPRSDPQYHLHLLIEHHRIFGPWPDSYEDICDEERLNVLAYTMDISPSETLRPFSHTSTAELDEKDRDFICRIMKLDPRDRPTAEQLLNDEWLEDVVPQYEAVEMLDSSWQVHVPIAIPA</sequence>
<dbReference type="GO" id="GO:0007165">
    <property type="term" value="P:signal transduction"/>
    <property type="evidence" value="ECO:0007669"/>
    <property type="project" value="TreeGrafter"/>
</dbReference>
<dbReference type="Gene3D" id="1.10.510.10">
    <property type="entry name" value="Transferase(Phosphotransferase) domain 1"/>
    <property type="match status" value="1"/>
</dbReference>
<dbReference type="Pfam" id="PF00069">
    <property type="entry name" value="Pkinase"/>
    <property type="match status" value="1"/>
</dbReference>
<accession>A0A9P9EM11</accession>